<comment type="similarity">
    <text evidence="1">Belongs to the GSP E family.</text>
</comment>
<dbReference type="Pfam" id="PF00437">
    <property type="entry name" value="T2SSE"/>
    <property type="match status" value="1"/>
</dbReference>
<evidence type="ECO:0000259" key="4">
    <source>
        <dbReference type="Pfam" id="PF00437"/>
    </source>
</evidence>
<accession>A0AAW4RH70</accession>
<dbReference type="Proteomes" id="UP000825388">
    <property type="component" value="Unassembled WGS sequence"/>
</dbReference>
<dbReference type="PANTHER" id="PTHR30258">
    <property type="entry name" value="TYPE II SECRETION SYSTEM PROTEIN GSPE-RELATED"/>
    <property type="match status" value="1"/>
</dbReference>
<dbReference type="PANTHER" id="PTHR30258:SF1">
    <property type="entry name" value="PROTEIN TRANSPORT PROTEIN HOFB HOMOLOG"/>
    <property type="match status" value="1"/>
</dbReference>
<protein>
    <recommendedName>
        <fullName evidence="4">Bacterial type II secretion system protein E domain-containing protein</fullName>
    </recommendedName>
</protein>
<evidence type="ECO:0000256" key="2">
    <source>
        <dbReference type="ARBA" id="ARBA00022741"/>
    </source>
</evidence>
<evidence type="ECO:0000256" key="3">
    <source>
        <dbReference type="ARBA" id="ARBA00022840"/>
    </source>
</evidence>
<dbReference type="GO" id="GO:0005524">
    <property type="term" value="F:ATP binding"/>
    <property type="evidence" value="ECO:0007669"/>
    <property type="project" value="UniProtKB-KW"/>
</dbReference>
<comment type="caution">
    <text evidence="5">The sequence shown here is derived from an EMBL/GenBank/DDBJ whole genome shotgun (WGS) entry which is preliminary data.</text>
</comment>
<evidence type="ECO:0000313" key="5">
    <source>
        <dbReference type="EMBL" id="MBZ3923630.1"/>
    </source>
</evidence>
<name>A0AAW4RH70_XANCI</name>
<dbReference type="InterPro" id="IPR027417">
    <property type="entry name" value="P-loop_NTPase"/>
</dbReference>
<dbReference type="InterPro" id="IPR001482">
    <property type="entry name" value="T2SS/T4SS_dom"/>
</dbReference>
<evidence type="ECO:0000313" key="6">
    <source>
        <dbReference type="Proteomes" id="UP000825388"/>
    </source>
</evidence>
<dbReference type="EMBL" id="LOKL01000079">
    <property type="protein sequence ID" value="MBZ3923630.1"/>
    <property type="molecule type" value="Genomic_DNA"/>
</dbReference>
<dbReference type="Gene3D" id="3.40.50.300">
    <property type="entry name" value="P-loop containing nucleotide triphosphate hydrolases"/>
    <property type="match status" value="1"/>
</dbReference>
<gene>
    <name evidence="5" type="ORF">Xseb_06860</name>
</gene>
<reference evidence="5" key="1">
    <citation type="submission" date="2015-12" db="EMBL/GenBank/DDBJ databases">
        <authorList>
            <person name="Bansal K."/>
            <person name="Midha S."/>
            <person name="Patil P.B."/>
        </authorList>
    </citation>
    <scope>NUCLEOTIDE SEQUENCE</scope>
    <source>
        <strain evidence="5">LMG867</strain>
    </source>
</reference>
<organism evidence="5 6">
    <name type="scientific">Xanthomonas citri pv. sesbaniae</name>
    <dbReference type="NCBI Taxonomy" id="473425"/>
    <lineage>
        <taxon>Bacteria</taxon>
        <taxon>Pseudomonadati</taxon>
        <taxon>Pseudomonadota</taxon>
        <taxon>Gammaproteobacteria</taxon>
        <taxon>Lysobacterales</taxon>
        <taxon>Lysobacteraceae</taxon>
        <taxon>Xanthomonas</taxon>
    </lineage>
</organism>
<dbReference type="AlphaFoldDB" id="A0AAW4RH70"/>
<dbReference type="Gene3D" id="3.30.450.90">
    <property type="match status" value="1"/>
</dbReference>
<keyword evidence="3" id="KW-0067">ATP-binding</keyword>
<dbReference type="GO" id="GO:0005886">
    <property type="term" value="C:plasma membrane"/>
    <property type="evidence" value="ECO:0007669"/>
    <property type="project" value="TreeGrafter"/>
</dbReference>
<dbReference type="SUPFAM" id="SSF52540">
    <property type="entry name" value="P-loop containing nucleoside triphosphate hydrolases"/>
    <property type="match status" value="1"/>
</dbReference>
<feature type="domain" description="Bacterial type II secretion system protein E" evidence="4">
    <location>
        <begin position="117"/>
        <end position="489"/>
    </location>
</feature>
<proteinExistence type="inferred from homology"/>
<dbReference type="RefSeq" id="WP_223670195.1">
    <property type="nucleotide sequence ID" value="NZ_LOKL01000079.1"/>
</dbReference>
<keyword evidence="2" id="KW-0547">Nucleotide-binding</keyword>
<sequence>MSASVTAIGPGLVSPGPASTGVQAPVRYSRVLTAEPGPFFLPEDKRAIVCVVADGAGINAELVVSSSHKTDPVVQKVFSELRRHAQKIRFQTRYAQVSEIAKLYQRHAPTAAGGEDDSERQEQVKGYIREANSMGASDLKIIVVGPYCRIRYTIHGRTRTYHELSASEGMLLSRALYNTMCAEITGSGLDQNAMQDAQLKAEVASQCGLVGSRISTRPANGRGIRIVMRLLPPNRSAVQELEELGYLAESQVPIIRDVMALPFGIALISGITGSGKSTTLKAMIENILRDSDQETDILTIEDPVEYDIEAEGCTQTPLVYEGDDPDARRNAWPNALRNAMRQAPKIIVPGEIRDAESAQIAYEAAVTGHTILSTVHTFDAPSIIDRFRSLGVADDRLFNPALTVCLINQSLLRKLCVDCRVPYAVGCAAIPADQRAIIEEFCDVGKVYLQGPGCECCRDKTPGVRGRQVAAEVIRTTAEFMEVFRQKGMLAARIFWVKEMRGVTKLAHAMHHVHAGLADPRHVMKDVAPLNTDRLHVGA</sequence>
<evidence type="ECO:0000256" key="1">
    <source>
        <dbReference type="ARBA" id="ARBA00006611"/>
    </source>
</evidence>
<dbReference type="GO" id="GO:0016887">
    <property type="term" value="F:ATP hydrolysis activity"/>
    <property type="evidence" value="ECO:0007669"/>
    <property type="project" value="TreeGrafter"/>
</dbReference>